<accession>A0A8S1F827</accession>
<keyword evidence="3" id="KW-1185">Reference proteome</keyword>
<protein>
    <recommendedName>
        <fullName evidence="4">ISXO2-like transposase domain-containing protein</fullName>
    </recommendedName>
</protein>
<evidence type="ECO:0000256" key="1">
    <source>
        <dbReference type="SAM" id="MobiDB-lite"/>
    </source>
</evidence>
<comment type="caution">
    <text evidence="2">The sequence shown here is derived from an EMBL/GenBank/DDBJ whole genome shotgun (WGS) entry which is preliminary data.</text>
</comment>
<sequence length="436" mass="50210">MDMLDTFFANTAHIINNITPKTESPSETRDEDELEDAIHSDDDMKIDLSSIISTSAFNSFSTAIYNMSNGGSGRFPASTSTSTLSASQLGCTGTGGGPIRKIPGTRPERGKFTILDDDNVATPEEVLDVEFTIEYLQKIFSDPKLGIQFLARYGLIPNTRVCRVENCPKDQLMSLIKHANGFVWRCRSCRKRREKRIITKISVYEGTFLFYSRMPLNKFFIFMLVWCENPGLSITEYNKLMGENRLVEETIYNTIGFMRDIIQNWCETIMASDSPIGGTGKHVEIIETMCTEHLSNKSRNRRTRHYISRTVFVCLEDNTLAYVDYTLTNRDHLERAVKEKVAPGSTVIMKDTYLEKFGDLELLDEILRTEYIVSSIADAWPDFDSEERERQYLKTEMNNVPNAAQEPYAYEYFFRRCFREKCFNHLLRVIRLLYAK</sequence>
<evidence type="ECO:0000313" key="2">
    <source>
        <dbReference type="EMBL" id="CAB3408431.1"/>
    </source>
</evidence>
<reference evidence="2 3" key="1">
    <citation type="submission" date="2020-04" db="EMBL/GenBank/DDBJ databases">
        <authorList>
            <person name="Laetsch R D."/>
            <person name="Stevens L."/>
            <person name="Kumar S."/>
            <person name="Blaxter L. M."/>
        </authorList>
    </citation>
    <scope>NUCLEOTIDE SEQUENCE [LARGE SCALE GENOMIC DNA]</scope>
</reference>
<dbReference type="AlphaFoldDB" id="A0A8S1F827"/>
<dbReference type="Proteomes" id="UP000494206">
    <property type="component" value="Unassembled WGS sequence"/>
</dbReference>
<dbReference type="OrthoDB" id="5789296at2759"/>
<name>A0A8S1F827_9PELO</name>
<organism evidence="2 3">
    <name type="scientific">Caenorhabditis bovis</name>
    <dbReference type="NCBI Taxonomy" id="2654633"/>
    <lineage>
        <taxon>Eukaryota</taxon>
        <taxon>Metazoa</taxon>
        <taxon>Ecdysozoa</taxon>
        <taxon>Nematoda</taxon>
        <taxon>Chromadorea</taxon>
        <taxon>Rhabditida</taxon>
        <taxon>Rhabditina</taxon>
        <taxon>Rhabditomorpha</taxon>
        <taxon>Rhabditoidea</taxon>
        <taxon>Rhabditidae</taxon>
        <taxon>Peloderinae</taxon>
        <taxon>Caenorhabditis</taxon>
    </lineage>
</organism>
<evidence type="ECO:0008006" key="4">
    <source>
        <dbReference type="Google" id="ProtNLM"/>
    </source>
</evidence>
<proteinExistence type="predicted"/>
<gene>
    <name evidence="2" type="ORF">CBOVIS_LOCUS10215</name>
</gene>
<feature type="region of interest" description="Disordered" evidence="1">
    <location>
        <begin position="18"/>
        <end position="39"/>
    </location>
</feature>
<evidence type="ECO:0000313" key="3">
    <source>
        <dbReference type="Proteomes" id="UP000494206"/>
    </source>
</evidence>
<dbReference type="EMBL" id="CADEPM010000007">
    <property type="protein sequence ID" value="CAB3408431.1"/>
    <property type="molecule type" value="Genomic_DNA"/>
</dbReference>